<protein>
    <recommendedName>
        <fullName evidence="4">Phosphatidate cytidylyltransferase</fullName>
    </recommendedName>
</protein>
<organism evidence="2 3">
    <name type="scientific">Eiseniibacteriota bacterium</name>
    <dbReference type="NCBI Taxonomy" id="2212470"/>
    <lineage>
        <taxon>Bacteria</taxon>
        <taxon>Candidatus Eiseniibacteriota</taxon>
    </lineage>
</organism>
<dbReference type="PANTHER" id="PTHR31303">
    <property type="entry name" value="CTP-DEPENDENT DIACYLGLYCEROL KINASE 1"/>
    <property type="match status" value="1"/>
</dbReference>
<reference evidence="2 3" key="1">
    <citation type="journal article" date="2019" name="Nat. Microbiol.">
        <title>Mediterranean grassland soil C-N compound turnover is dependent on rainfall and depth, and is mediated by genomically divergent microorganisms.</title>
        <authorList>
            <person name="Diamond S."/>
            <person name="Andeer P.F."/>
            <person name="Li Z."/>
            <person name="Crits-Christoph A."/>
            <person name="Burstein D."/>
            <person name="Anantharaman K."/>
            <person name="Lane K.R."/>
            <person name="Thomas B.C."/>
            <person name="Pan C."/>
            <person name="Northen T.R."/>
            <person name="Banfield J.F."/>
        </authorList>
    </citation>
    <scope>NUCLEOTIDE SEQUENCE [LARGE SCALE GENOMIC DNA]</scope>
    <source>
        <strain evidence="2">WS_8</strain>
    </source>
</reference>
<gene>
    <name evidence="2" type="ORF">E6K78_09255</name>
</gene>
<accession>A0A538TLB3</accession>
<feature type="transmembrane region" description="Helical" evidence="1">
    <location>
        <begin position="114"/>
        <end position="134"/>
    </location>
</feature>
<dbReference type="GO" id="GO:0004143">
    <property type="term" value="F:ATP-dependent diacylglycerol kinase activity"/>
    <property type="evidence" value="ECO:0007669"/>
    <property type="project" value="InterPro"/>
</dbReference>
<evidence type="ECO:0000313" key="3">
    <source>
        <dbReference type="Proteomes" id="UP000316609"/>
    </source>
</evidence>
<feature type="transmembrane region" description="Helical" evidence="1">
    <location>
        <begin position="146"/>
        <end position="166"/>
    </location>
</feature>
<keyword evidence="1" id="KW-0812">Transmembrane</keyword>
<proteinExistence type="predicted"/>
<name>A0A538TLB3_UNCEI</name>
<evidence type="ECO:0000313" key="2">
    <source>
        <dbReference type="EMBL" id="TMQ64385.1"/>
    </source>
</evidence>
<dbReference type="InterPro" id="IPR037997">
    <property type="entry name" value="Dgk1-like"/>
</dbReference>
<dbReference type="PANTHER" id="PTHR31303:SF1">
    <property type="entry name" value="CTP-DEPENDENT DIACYLGLYCEROL KINASE 1"/>
    <property type="match status" value="1"/>
</dbReference>
<evidence type="ECO:0008006" key="4">
    <source>
        <dbReference type="Google" id="ProtNLM"/>
    </source>
</evidence>
<comment type="caution">
    <text evidence="2">The sequence shown here is derived from an EMBL/GenBank/DDBJ whole genome shotgun (WGS) entry which is preliminary data.</text>
</comment>
<dbReference type="AlphaFoldDB" id="A0A538TLB3"/>
<dbReference type="EMBL" id="VBOY01000087">
    <property type="protein sequence ID" value="TMQ64385.1"/>
    <property type="molecule type" value="Genomic_DNA"/>
</dbReference>
<keyword evidence="1" id="KW-1133">Transmembrane helix</keyword>
<dbReference type="Proteomes" id="UP000316609">
    <property type="component" value="Unassembled WGS sequence"/>
</dbReference>
<feature type="transmembrane region" description="Helical" evidence="1">
    <location>
        <begin position="91"/>
        <end position="108"/>
    </location>
</feature>
<feature type="transmembrane region" description="Helical" evidence="1">
    <location>
        <begin position="53"/>
        <end position="70"/>
    </location>
</feature>
<evidence type="ECO:0000256" key="1">
    <source>
        <dbReference type="SAM" id="Phobius"/>
    </source>
</evidence>
<sequence length="213" mass="23250">MSVRPDEPPGVAPSSWLDEARRKAIHIGCLLLPLGMLYEWLPWPRGKAEWRWFSIALALTALLIDLVRIHERRVQRLFRDFFGGMIREHERFNLLGSTYLLIAALLALEMFPQPVAAASLGFAVLGDGIAGLAGRTFGRTRFFGKTLEGAAAGLAACLAWAAFVAWSGHLTWNVALAGALVASLVEFLPIPLDDNLGVPLVSGYVMKLLGMPT</sequence>
<keyword evidence="1" id="KW-0472">Membrane</keyword>